<dbReference type="Proteomes" id="UP000250998">
    <property type="component" value="Segment"/>
</dbReference>
<proteinExistence type="predicted"/>
<sequence>MIITYPTHKMVEYMGSTVDVPLWVNYIALLPNTFTKSSTLIGFSHKPKLTDHGIWVSKKGKQEDIGLNTHYKPTKDSIYSTLEKV</sequence>
<dbReference type="EMBL" id="MH358458">
    <property type="protein sequence ID" value="AWY03425.1"/>
    <property type="molecule type" value="Genomic_DNA"/>
</dbReference>
<protein>
    <submittedName>
        <fullName evidence="1">Uncharacterized protein</fullName>
    </submittedName>
</protein>
<dbReference type="RefSeq" id="YP_010659654.1">
    <property type="nucleotide sequence ID" value="NC_070870.1"/>
</dbReference>
<evidence type="ECO:0000313" key="2">
    <source>
        <dbReference type="Proteomes" id="UP000250998"/>
    </source>
</evidence>
<organism evidence="1 2">
    <name type="scientific">Escherichia phage phi G17</name>
    <dbReference type="NCBI Taxonomy" id="2234086"/>
    <lineage>
        <taxon>Viruses</taxon>
        <taxon>Duplodnaviria</taxon>
        <taxon>Heunggongvirae</taxon>
        <taxon>Uroviricota</taxon>
        <taxon>Caudoviricetes</taxon>
        <taxon>Schitoviridae</taxon>
        <taxon>Enquatrovirinae</taxon>
        <taxon>Gamaleyavirus</taxon>
        <taxon>Gamaleyavirus G17</taxon>
    </lineage>
</organism>
<keyword evidence="2" id="KW-1185">Reference proteome</keyword>
<dbReference type="GeneID" id="77935638"/>
<reference evidence="1 2" key="1">
    <citation type="submission" date="2018-05" db="EMBL/GenBank/DDBJ databases">
        <title>Complete genome sequence of phage G17, A novel E. coli O157 phage isolated from cattle in the North-West Province.</title>
        <authorList>
            <person name="Akindolire M.A."/>
            <person name="Ateba C.N."/>
        </authorList>
    </citation>
    <scope>NUCLEOTIDE SEQUENCE [LARGE SCALE GENOMIC DNA]</scope>
</reference>
<dbReference type="KEGG" id="vg:77935638"/>
<accession>A0A2Z4Q0N8</accession>
<name>A0A2Z4Q0N8_9CAUD</name>
<evidence type="ECO:0000313" key="1">
    <source>
        <dbReference type="EMBL" id="AWY03425.1"/>
    </source>
</evidence>